<evidence type="ECO:0000313" key="2">
    <source>
        <dbReference type="EMBL" id="RKR92977.1"/>
    </source>
</evidence>
<organism evidence="2 3">
    <name type="scientific">Micromonospora pisi</name>
    <dbReference type="NCBI Taxonomy" id="589240"/>
    <lineage>
        <taxon>Bacteria</taxon>
        <taxon>Bacillati</taxon>
        <taxon>Actinomycetota</taxon>
        <taxon>Actinomycetes</taxon>
        <taxon>Micromonosporales</taxon>
        <taxon>Micromonosporaceae</taxon>
        <taxon>Micromonospora</taxon>
    </lineage>
</organism>
<feature type="transmembrane region" description="Helical" evidence="1">
    <location>
        <begin position="261"/>
        <end position="287"/>
    </location>
</feature>
<reference evidence="2 3" key="1">
    <citation type="submission" date="2018-10" db="EMBL/GenBank/DDBJ databases">
        <title>Sequencing the genomes of 1000 actinobacteria strains.</title>
        <authorList>
            <person name="Klenk H.-P."/>
        </authorList>
    </citation>
    <scope>NUCLEOTIDE SEQUENCE [LARGE SCALE GENOMIC DNA]</scope>
    <source>
        <strain evidence="2 3">DSM 45175</strain>
    </source>
</reference>
<sequence>MNADVLGRPAGVAGGPASRFGLFAVAWQAAYALVHLQWAIGGAPRFLMGRESYFPGGWVPVVIAAVALLGCAAVVPGARRGLSDTRHYVLAGLNAAAGVALCVYSFLFPVIIVSLLFEGGGTDKVVSLLATGSGATGGVFCLVIAARERRLAAHPCESCGRVHGRSPERREEKSPGWAYAGAYLAIGGFLARMSVWLDDTVAGRWPSAASKANEFSWTAMVVFLALMSLAGTMLPLALVHRWGRLWPAWLGPLRGRAVPRWPVLGVGLFIGASLTAYFGIAGMTAWIRGDFGGPLLPLLLEMLGYTFWGIGLLVASASYYTLTRAPCSRAPSAESLAGTVELKGEGR</sequence>
<dbReference type="Proteomes" id="UP000277671">
    <property type="component" value="Unassembled WGS sequence"/>
</dbReference>
<evidence type="ECO:0000256" key="1">
    <source>
        <dbReference type="SAM" id="Phobius"/>
    </source>
</evidence>
<dbReference type="OrthoDB" id="2717873at2"/>
<comment type="caution">
    <text evidence="2">The sequence shown here is derived from an EMBL/GenBank/DDBJ whole genome shotgun (WGS) entry which is preliminary data.</text>
</comment>
<feature type="transmembrane region" description="Helical" evidence="1">
    <location>
        <begin position="88"/>
        <end position="113"/>
    </location>
</feature>
<dbReference type="AlphaFoldDB" id="A0A495JVC5"/>
<feature type="transmembrane region" description="Helical" evidence="1">
    <location>
        <begin position="302"/>
        <end position="322"/>
    </location>
</feature>
<gene>
    <name evidence="2" type="ORF">BDK92_7470</name>
</gene>
<name>A0A495JVC5_9ACTN</name>
<dbReference type="EMBL" id="RBKT01000001">
    <property type="protein sequence ID" value="RKR92977.1"/>
    <property type="molecule type" value="Genomic_DNA"/>
</dbReference>
<feature type="transmembrane region" description="Helical" evidence="1">
    <location>
        <begin position="177"/>
        <end position="197"/>
    </location>
</feature>
<keyword evidence="1" id="KW-0472">Membrane</keyword>
<feature type="transmembrane region" description="Helical" evidence="1">
    <location>
        <begin position="125"/>
        <end position="145"/>
    </location>
</feature>
<feature type="transmembrane region" description="Helical" evidence="1">
    <location>
        <begin position="20"/>
        <end position="38"/>
    </location>
</feature>
<keyword evidence="3" id="KW-1185">Reference proteome</keyword>
<proteinExistence type="predicted"/>
<protein>
    <submittedName>
        <fullName evidence="2">Uncharacterized protein</fullName>
    </submittedName>
</protein>
<evidence type="ECO:0000313" key="3">
    <source>
        <dbReference type="Proteomes" id="UP000277671"/>
    </source>
</evidence>
<keyword evidence="1" id="KW-1133">Transmembrane helix</keyword>
<feature type="transmembrane region" description="Helical" evidence="1">
    <location>
        <begin position="58"/>
        <end position="76"/>
    </location>
</feature>
<accession>A0A495JVC5</accession>
<keyword evidence="1" id="KW-0812">Transmembrane</keyword>
<feature type="transmembrane region" description="Helical" evidence="1">
    <location>
        <begin position="217"/>
        <end position="240"/>
    </location>
</feature>